<dbReference type="Gene3D" id="3.30.470.20">
    <property type="entry name" value="ATP-grasp fold, B domain"/>
    <property type="match status" value="1"/>
</dbReference>
<dbReference type="OrthoDB" id="429138at2759"/>
<keyword evidence="8" id="KW-1185">Reference proteome</keyword>
<evidence type="ECO:0000256" key="4">
    <source>
        <dbReference type="ARBA" id="ARBA00041448"/>
    </source>
</evidence>
<keyword evidence="1" id="KW-0436">Ligase</keyword>
<feature type="region of interest" description="Disordered" evidence="6">
    <location>
        <begin position="440"/>
        <end position="471"/>
    </location>
</feature>
<dbReference type="GO" id="GO:0000226">
    <property type="term" value="P:microtubule cytoskeleton organization"/>
    <property type="evidence" value="ECO:0007669"/>
    <property type="project" value="TreeGrafter"/>
</dbReference>
<accession>A0A7J6M3Q3</accession>
<evidence type="ECO:0000256" key="5">
    <source>
        <dbReference type="ARBA" id="ARBA00049274"/>
    </source>
</evidence>
<organism evidence="7 8">
    <name type="scientific">Perkinsus chesapeaki</name>
    <name type="common">Clam parasite</name>
    <name type="synonym">Perkinsus andrewsi</name>
    <dbReference type="NCBI Taxonomy" id="330153"/>
    <lineage>
        <taxon>Eukaryota</taxon>
        <taxon>Sar</taxon>
        <taxon>Alveolata</taxon>
        <taxon>Perkinsozoa</taxon>
        <taxon>Perkinsea</taxon>
        <taxon>Perkinsida</taxon>
        <taxon>Perkinsidae</taxon>
        <taxon>Perkinsus</taxon>
    </lineage>
</organism>
<comment type="caution">
    <text evidence="7">The sequence shown here is derived from an EMBL/GenBank/DDBJ whole genome shotgun (WGS) entry which is preliminary data.</text>
</comment>
<feature type="region of interest" description="Disordered" evidence="6">
    <location>
        <begin position="549"/>
        <end position="580"/>
    </location>
</feature>
<dbReference type="GO" id="GO:0070740">
    <property type="term" value="F:tubulin-glutamic acid ligase activity"/>
    <property type="evidence" value="ECO:0007669"/>
    <property type="project" value="TreeGrafter"/>
</dbReference>
<protein>
    <recommendedName>
        <fullName evidence="4">Tubulin--tyrosine ligase-like protein 5</fullName>
    </recommendedName>
</protein>
<evidence type="ECO:0000313" key="8">
    <source>
        <dbReference type="Proteomes" id="UP000591131"/>
    </source>
</evidence>
<evidence type="ECO:0000313" key="7">
    <source>
        <dbReference type="EMBL" id="KAF4666134.1"/>
    </source>
</evidence>
<dbReference type="GO" id="GO:0015631">
    <property type="term" value="F:tubulin binding"/>
    <property type="evidence" value="ECO:0007669"/>
    <property type="project" value="TreeGrafter"/>
</dbReference>
<reference evidence="7 8" key="1">
    <citation type="submission" date="2020-04" db="EMBL/GenBank/DDBJ databases">
        <title>Perkinsus chesapeaki whole genome sequence.</title>
        <authorList>
            <person name="Bogema D.R."/>
        </authorList>
    </citation>
    <scope>NUCLEOTIDE SEQUENCE [LARGE SCALE GENOMIC DNA]</scope>
    <source>
        <strain evidence="7">ATCC PRA-425</strain>
    </source>
</reference>
<feature type="region of interest" description="Disordered" evidence="6">
    <location>
        <begin position="66"/>
        <end position="100"/>
    </location>
</feature>
<evidence type="ECO:0000256" key="2">
    <source>
        <dbReference type="ARBA" id="ARBA00022741"/>
    </source>
</evidence>
<comment type="catalytic activity">
    <reaction evidence="5">
        <text>L-glutamyl-[protein] + L-glutamate + ATP = gamma-L-glutamyl-L-glutamyl-[protein] + ADP + phosphate + H(+)</text>
        <dbReference type="Rhea" id="RHEA:60144"/>
        <dbReference type="Rhea" id="RHEA-COMP:10208"/>
        <dbReference type="Rhea" id="RHEA-COMP:15517"/>
        <dbReference type="ChEBI" id="CHEBI:15378"/>
        <dbReference type="ChEBI" id="CHEBI:29973"/>
        <dbReference type="ChEBI" id="CHEBI:29985"/>
        <dbReference type="ChEBI" id="CHEBI:30616"/>
        <dbReference type="ChEBI" id="CHEBI:43474"/>
        <dbReference type="ChEBI" id="CHEBI:143622"/>
        <dbReference type="ChEBI" id="CHEBI:456216"/>
    </reaction>
    <physiologicalReaction direction="left-to-right" evidence="5">
        <dbReference type="Rhea" id="RHEA:60145"/>
    </physiologicalReaction>
</comment>
<dbReference type="PANTHER" id="PTHR12241:SF145">
    <property type="entry name" value="TUBULIN POLYGLUTAMYLASE TTLL5"/>
    <property type="match status" value="1"/>
</dbReference>
<keyword evidence="2" id="KW-0547">Nucleotide-binding</keyword>
<dbReference type="InterPro" id="IPR004344">
    <property type="entry name" value="TTL/TTLL_fam"/>
</dbReference>
<dbReference type="PANTHER" id="PTHR12241">
    <property type="entry name" value="TUBULIN POLYGLUTAMYLASE"/>
    <property type="match status" value="1"/>
</dbReference>
<evidence type="ECO:0000256" key="6">
    <source>
        <dbReference type="SAM" id="MobiDB-lite"/>
    </source>
</evidence>
<evidence type="ECO:0000256" key="3">
    <source>
        <dbReference type="ARBA" id="ARBA00022840"/>
    </source>
</evidence>
<dbReference type="Proteomes" id="UP000591131">
    <property type="component" value="Unassembled WGS sequence"/>
</dbReference>
<dbReference type="GO" id="GO:0036064">
    <property type="term" value="C:ciliary basal body"/>
    <property type="evidence" value="ECO:0007669"/>
    <property type="project" value="TreeGrafter"/>
</dbReference>
<dbReference type="GO" id="GO:0005524">
    <property type="term" value="F:ATP binding"/>
    <property type="evidence" value="ECO:0007669"/>
    <property type="project" value="UniProtKB-KW"/>
</dbReference>
<name>A0A7J6M3Q3_PERCH</name>
<dbReference type="PROSITE" id="PS51221">
    <property type="entry name" value="TTL"/>
    <property type="match status" value="1"/>
</dbReference>
<dbReference type="Pfam" id="PF03133">
    <property type="entry name" value="TTL"/>
    <property type="match status" value="1"/>
</dbReference>
<proteinExistence type="predicted"/>
<dbReference type="SUPFAM" id="SSF56059">
    <property type="entry name" value="Glutathione synthetase ATP-binding domain-like"/>
    <property type="match status" value="1"/>
</dbReference>
<dbReference type="AlphaFoldDB" id="A0A7J6M3Q3"/>
<evidence type="ECO:0000256" key="1">
    <source>
        <dbReference type="ARBA" id="ARBA00022598"/>
    </source>
</evidence>
<keyword evidence="3" id="KW-0067">ATP-binding</keyword>
<gene>
    <name evidence="7" type="ORF">FOL47_004247</name>
</gene>
<dbReference type="EMBL" id="JAAPAO010000242">
    <property type="protein sequence ID" value="KAF4666134.1"/>
    <property type="molecule type" value="Genomic_DNA"/>
</dbReference>
<sequence length="808" mass="89973">MWWKGEYPGCPADGRLKNIDLEEEVQSIERYLEDSVHAMGFTSFNAVNDIKIPRCIKFKPIPGELRSRKSRGSKVAADKNRRPSRSPPIDTQASTSASSAGSAAFPCSAAAAYLPYSAGLGKPGFRLSHSDAPLIRETMSELTRKDRLWSHYAAMQELFGAEEFDYLPETFVLPADMDSFLEVYDVNPSWIWIVKPASQSRGRGIFLLRDLEDLPVDSHCVISRYIANPYLIQGYKFDLRVYVLVTGFDPLRIYMYREGLTRLACSPFAVKTTDDLQNKYKHLTNYSICKNSNDYVENSDARVDNFGHKWSLSAFNKHCSYSNLDMPKIWARIIDAILKTIMASERLGHVGRSGISSRAAHCCFELFGFDILLDSRLKPWVIEVNLSPSLVADTPLDRKIKAHLISDVLNLVGVPVSSPLGDSYQRYYGSSFASMLSRLPKTLPPSGEDRPSTSNGWANGNGLPRRREAHGHGIDERSFRALVQVLGEVRRHHEHLKGKRGSKNNFIRIYPTPESARRFRGLVSAQSRFTRLINDVLYGLLAGPVWPVRDEHSTPPRRSSSQLRISADIRESGPARTESPSNDIRVGLLILEYCERLCILLESLSPSAQANIARTASLWTRCQALASEIPSQRPWHPAVSAPDFVDRMRARLSSLASEGIWASYSQDEAPPSTRAKCRRYVPASVAKSPTGSKLLRGLAVRSTMDLERELTTLGFSAAFSAVMVIAADPKSFSRVNTSLGRLSTSRIGEVRKPSDILPDIRRTKSIGTLVAKSDKSSSAMAKTVAAPSVKAQLGHFFEGFTEEVDFEV</sequence>